<dbReference type="PANTHER" id="PTHR34389">
    <property type="entry name" value="L-RHAMNOSE MUTAROTASE"/>
    <property type="match status" value="1"/>
</dbReference>
<dbReference type="GO" id="GO:0016857">
    <property type="term" value="F:racemase and epimerase activity, acting on carbohydrates and derivatives"/>
    <property type="evidence" value="ECO:0007669"/>
    <property type="project" value="InterPro"/>
</dbReference>
<dbReference type="InterPro" id="IPR011008">
    <property type="entry name" value="Dimeric_a/b-barrel"/>
</dbReference>
<reference evidence="1 2" key="2">
    <citation type="submission" date="2019-05" db="EMBL/GenBank/DDBJ databases">
        <title>Glycomyces buryatensis sp. nov.</title>
        <authorList>
            <person name="Nikitina E."/>
        </authorList>
    </citation>
    <scope>NUCLEOTIDE SEQUENCE [LARGE SCALE GENOMIC DNA]</scope>
    <source>
        <strain evidence="1 2">18</strain>
    </source>
</reference>
<evidence type="ECO:0000313" key="1">
    <source>
        <dbReference type="EMBL" id="THV33493.1"/>
    </source>
</evidence>
<proteinExistence type="predicted"/>
<evidence type="ECO:0000313" key="2">
    <source>
        <dbReference type="Proteomes" id="UP000308760"/>
    </source>
</evidence>
<dbReference type="Pfam" id="PF05336">
    <property type="entry name" value="rhaM"/>
    <property type="match status" value="1"/>
</dbReference>
<gene>
    <name evidence="1" type="ORF">FAB82_25480</name>
</gene>
<name>A0A4S8PQQ0_9ACTN</name>
<dbReference type="InterPro" id="IPR008000">
    <property type="entry name" value="Rham/fucose_mutarotase"/>
</dbReference>
<dbReference type="GO" id="GO:0019301">
    <property type="term" value="P:rhamnose catabolic process"/>
    <property type="evidence" value="ECO:0007669"/>
    <property type="project" value="TreeGrafter"/>
</dbReference>
<keyword evidence="2" id="KW-1185">Reference proteome</keyword>
<dbReference type="PANTHER" id="PTHR34389:SF2">
    <property type="entry name" value="L-RHAMNOSE MUTAROTASE"/>
    <property type="match status" value="1"/>
</dbReference>
<reference evidence="2" key="1">
    <citation type="submission" date="2019-04" db="EMBL/GenBank/DDBJ databases">
        <title>Nocardioides xinjiangensis sp. nov.</title>
        <authorList>
            <person name="Liu S."/>
        </authorList>
    </citation>
    <scope>NUCLEOTIDE SEQUENCE [LARGE SCALE GENOMIC DNA]</scope>
    <source>
        <strain evidence="2">18</strain>
    </source>
</reference>
<organism evidence="1 2">
    <name type="scientific">Glycomyces buryatensis</name>
    <dbReference type="NCBI Taxonomy" id="2570927"/>
    <lineage>
        <taxon>Bacteria</taxon>
        <taxon>Bacillati</taxon>
        <taxon>Actinomycetota</taxon>
        <taxon>Actinomycetes</taxon>
        <taxon>Glycomycetales</taxon>
        <taxon>Glycomycetaceae</taxon>
        <taxon>Glycomyces</taxon>
    </lineage>
</organism>
<dbReference type="OrthoDB" id="9799608at2"/>
<dbReference type="EMBL" id="STGY01000083">
    <property type="protein sequence ID" value="THV33493.1"/>
    <property type="molecule type" value="Genomic_DNA"/>
</dbReference>
<dbReference type="AlphaFoldDB" id="A0A4S8PQQ0"/>
<protein>
    <submittedName>
        <fullName evidence="1">L-rhamnose mutarotase</fullName>
    </submittedName>
</protein>
<dbReference type="Proteomes" id="UP000308760">
    <property type="component" value="Unassembled WGS sequence"/>
</dbReference>
<accession>A0A4S8PQQ0</accession>
<sequence length="140" mass="15713">MKRFKNVAATPRPLPLGGTPVTQRVCFTLRVRPERLDEYRRRHAAVWPDMLRALAETGWSNYSLFLDDDGLLVGYFETEDYQAALDGMAEREVNARWQAEMAPFFENTGGAAADESFNVIAEVFHLEDQLAAVDGEGASK</sequence>
<comment type="caution">
    <text evidence="1">The sequence shown here is derived from an EMBL/GenBank/DDBJ whole genome shotgun (WGS) entry which is preliminary data.</text>
</comment>
<dbReference type="Gene3D" id="3.30.70.100">
    <property type="match status" value="1"/>
</dbReference>
<dbReference type="SUPFAM" id="SSF54909">
    <property type="entry name" value="Dimeric alpha+beta barrel"/>
    <property type="match status" value="1"/>
</dbReference>